<protein>
    <submittedName>
        <fullName evidence="1">Uncharacterized protein</fullName>
    </submittedName>
</protein>
<evidence type="ECO:0000313" key="1">
    <source>
        <dbReference type="EMBL" id="PQJ27589.1"/>
    </source>
</evidence>
<evidence type="ECO:0000313" key="2">
    <source>
        <dbReference type="Proteomes" id="UP000239907"/>
    </source>
</evidence>
<proteinExistence type="predicted"/>
<dbReference type="EMBL" id="MQWA01000001">
    <property type="protein sequence ID" value="PQJ27589.1"/>
    <property type="molecule type" value="Genomic_DNA"/>
</dbReference>
<comment type="caution">
    <text evidence="1">The sequence shown here is derived from an EMBL/GenBank/DDBJ whole genome shotgun (WGS) entry which is preliminary data.</text>
</comment>
<keyword evidence="2" id="KW-1185">Reference proteome</keyword>
<sequence length="77" mass="8126">MKKLLITQAVALTSISLITVGCVPPRQTATAGASLGRLIALPLGFTASALDETMNQTGDIVKANPRYNKVEDSPEEK</sequence>
<dbReference type="PROSITE" id="PS51257">
    <property type="entry name" value="PROKAR_LIPOPROTEIN"/>
    <property type="match status" value="1"/>
</dbReference>
<organism evidence="1 2">
    <name type="scientific">Rubritalea profundi</name>
    <dbReference type="NCBI Taxonomy" id="1658618"/>
    <lineage>
        <taxon>Bacteria</taxon>
        <taxon>Pseudomonadati</taxon>
        <taxon>Verrucomicrobiota</taxon>
        <taxon>Verrucomicrobiia</taxon>
        <taxon>Verrucomicrobiales</taxon>
        <taxon>Rubritaleaceae</taxon>
        <taxon>Rubritalea</taxon>
    </lineage>
</organism>
<gene>
    <name evidence="1" type="ORF">BSZ32_03160</name>
</gene>
<dbReference type="Proteomes" id="UP000239907">
    <property type="component" value="Unassembled WGS sequence"/>
</dbReference>
<accession>A0A2S7TXY1</accession>
<dbReference type="AlphaFoldDB" id="A0A2S7TXY1"/>
<name>A0A2S7TXY1_9BACT</name>
<reference evidence="1 2" key="1">
    <citation type="submission" date="2016-12" db="EMBL/GenBank/DDBJ databases">
        <title>Study of bacterial adaptation to deep sea.</title>
        <authorList>
            <person name="Song J."/>
            <person name="Yoshizawa S."/>
            <person name="Kogure K."/>
        </authorList>
    </citation>
    <scope>NUCLEOTIDE SEQUENCE [LARGE SCALE GENOMIC DNA]</scope>
    <source>
        <strain evidence="1 2">SAORIC-165</strain>
    </source>
</reference>
<dbReference type="RefSeq" id="WP_105042080.1">
    <property type="nucleotide sequence ID" value="NZ_MQWA01000001.1"/>
</dbReference>